<dbReference type="AlphaFoldDB" id="A0A941W3X9"/>
<reference evidence="1" key="1">
    <citation type="journal article" date="2021" name="ISME J.">
        <title>Fine-scale metabolic discontinuity in a stratified prokaryote microbiome of a Red Sea deep halocline.</title>
        <authorList>
            <person name="Michoud G."/>
            <person name="Ngugi D.K."/>
            <person name="Barozzi A."/>
            <person name="Merlino G."/>
            <person name="Calleja M.L."/>
            <person name="Delgado-Huertas A."/>
            <person name="Moran X.A.G."/>
            <person name="Daffonchio D."/>
        </authorList>
    </citation>
    <scope>NUCLEOTIDE SEQUENCE</scope>
    <source>
        <strain evidence="1">SuakinDeep_MAG55_1</strain>
    </source>
</reference>
<organism evidence="1 2">
    <name type="scientific">Candidatus Scalindua arabica</name>
    <dbReference type="NCBI Taxonomy" id="1127984"/>
    <lineage>
        <taxon>Bacteria</taxon>
        <taxon>Pseudomonadati</taxon>
        <taxon>Planctomycetota</taxon>
        <taxon>Candidatus Brocadiia</taxon>
        <taxon>Candidatus Brocadiales</taxon>
        <taxon>Candidatus Scalinduaceae</taxon>
        <taxon>Candidatus Scalindua</taxon>
    </lineage>
</organism>
<dbReference type="EMBL" id="JAANXD010000026">
    <property type="protein sequence ID" value="MBS1257545.1"/>
    <property type="molecule type" value="Genomic_DNA"/>
</dbReference>
<sequence>MAKVKTFSSQLKIFHVHEELEALDKAVNDFIEQNNIGKIISVSDSSTVNADGGTMGLIRVVAYE</sequence>
<proteinExistence type="predicted"/>
<protein>
    <submittedName>
        <fullName evidence="1">Uncharacterized protein</fullName>
    </submittedName>
</protein>
<name>A0A941W3X9_9BACT</name>
<evidence type="ECO:0000313" key="1">
    <source>
        <dbReference type="EMBL" id="MBS1257545.1"/>
    </source>
</evidence>
<accession>A0A941W3X9</accession>
<gene>
    <name evidence="1" type="ORF">MAG551_00589</name>
</gene>
<dbReference type="Proteomes" id="UP000722750">
    <property type="component" value="Unassembled WGS sequence"/>
</dbReference>
<comment type="caution">
    <text evidence="1">The sequence shown here is derived from an EMBL/GenBank/DDBJ whole genome shotgun (WGS) entry which is preliminary data.</text>
</comment>
<evidence type="ECO:0000313" key="2">
    <source>
        <dbReference type="Proteomes" id="UP000722750"/>
    </source>
</evidence>